<proteinExistence type="predicted"/>
<gene>
    <name evidence="1" type="ORF">SAMN05192558_11471</name>
</gene>
<dbReference type="OrthoDB" id="4555377at2"/>
<evidence type="ECO:0000313" key="2">
    <source>
        <dbReference type="Proteomes" id="UP000199651"/>
    </source>
</evidence>
<protein>
    <submittedName>
        <fullName evidence="1">Uncharacterized protein</fullName>
    </submittedName>
</protein>
<name>A0A1H0VIT1_9PSEU</name>
<accession>A0A1H0VIT1</accession>
<evidence type="ECO:0000313" key="1">
    <source>
        <dbReference type="EMBL" id="SDP78417.1"/>
    </source>
</evidence>
<organism evidence="1 2">
    <name type="scientific">Actinokineospora alba</name>
    <dbReference type="NCBI Taxonomy" id="504798"/>
    <lineage>
        <taxon>Bacteria</taxon>
        <taxon>Bacillati</taxon>
        <taxon>Actinomycetota</taxon>
        <taxon>Actinomycetes</taxon>
        <taxon>Pseudonocardiales</taxon>
        <taxon>Pseudonocardiaceae</taxon>
        <taxon>Actinokineospora</taxon>
    </lineage>
</organism>
<dbReference type="Proteomes" id="UP000199651">
    <property type="component" value="Unassembled WGS sequence"/>
</dbReference>
<dbReference type="RefSeq" id="WP_091383078.1">
    <property type="nucleotide sequence ID" value="NZ_FNDV01000012.1"/>
</dbReference>
<keyword evidence="2" id="KW-1185">Reference proteome</keyword>
<reference evidence="2" key="1">
    <citation type="submission" date="2016-10" db="EMBL/GenBank/DDBJ databases">
        <authorList>
            <person name="Varghese N."/>
            <person name="Submissions S."/>
        </authorList>
    </citation>
    <scope>NUCLEOTIDE SEQUENCE [LARGE SCALE GENOMIC DNA]</scope>
    <source>
        <strain evidence="2">IBRC-M 10655</strain>
    </source>
</reference>
<sequence>MPEPVLVSIAAALAGKSVMSLYDLVKKKFSARAEAKAALEAAEGAAPGSAEVEALAVELEKAAAADPGFSDELRSLWVATQQHADNGAVNNQISGNVSGKVVQARDIGGNVSF</sequence>
<dbReference type="AlphaFoldDB" id="A0A1H0VIT1"/>
<dbReference type="EMBL" id="FNJB01000014">
    <property type="protein sequence ID" value="SDP78417.1"/>
    <property type="molecule type" value="Genomic_DNA"/>
</dbReference>